<keyword evidence="3" id="KW-1185">Reference proteome</keyword>
<dbReference type="EnsemblMetazoa" id="XM_016803640.2">
    <property type="protein sequence ID" value="XP_016659129.1"/>
    <property type="gene ID" value="LOC107883501"/>
</dbReference>
<evidence type="ECO:0000313" key="2">
    <source>
        <dbReference type="EnsemblMetazoa" id="XP_016659129.1"/>
    </source>
</evidence>
<dbReference type="RefSeq" id="XP_016659129.1">
    <property type="nucleotide sequence ID" value="XM_016803640.2"/>
</dbReference>
<name>A0A8R2H7B7_ACYPI</name>
<dbReference type="AlphaFoldDB" id="A0A8R2H7B7"/>
<reference evidence="3" key="1">
    <citation type="submission" date="2010-06" db="EMBL/GenBank/DDBJ databases">
        <authorList>
            <person name="Jiang H."/>
            <person name="Abraham K."/>
            <person name="Ali S."/>
            <person name="Alsbrooks S.L."/>
            <person name="Anim B.N."/>
            <person name="Anosike U.S."/>
            <person name="Attaway T."/>
            <person name="Bandaranaike D.P."/>
            <person name="Battles P.K."/>
            <person name="Bell S.N."/>
            <person name="Bell A.V."/>
            <person name="Beltran B."/>
            <person name="Bickham C."/>
            <person name="Bustamante Y."/>
            <person name="Caleb T."/>
            <person name="Canada A."/>
            <person name="Cardenas V."/>
            <person name="Carter K."/>
            <person name="Chacko J."/>
            <person name="Chandrabose M.N."/>
            <person name="Chavez D."/>
            <person name="Chavez A."/>
            <person name="Chen L."/>
            <person name="Chu H.-S."/>
            <person name="Claassen K.J."/>
            <person name="Cockrell R."/>
            <person name="Collins M."/>
            <person name="Cooper J.A."/>
            <person name="Cree A."/>
            <person name="Curry S.M."/>
            <person name="Da Y."/>
            <person name="Dao M.D."/>
            <person name="Das B."/>
            <person name="Davila M.-L."/>
            <person name="Davy-Carroll L."/>
            <person name="Denson S."/>
            <person name="Dinh H."/>
            <person name="Ebong V.E."/>
            <person name="Edwards J.R."/>
            <person name="Egan A."/>
            <person name="El-Daye J."/>
            <person name="Escobedo L."/>
            <person name="Fernandez S."/>
            <person name="Fernando P.R."/>
            <person name="Flagg N."/>
            <person name="Forbes L.D."/>
            <person name="Fowler R.G."/>
            <person name="Fu Q."/>
            <person name="Gabisi R.A."/>
            <person name="Ganer J."/>
            <person name="Garbino Pronczuk A."/>
            <person name="Garcia R.M."/>
            <person name="Garner T."/>
            <person name="Garrett T.E."/>
            <person name="Gonzalez D.A."/>
            <person name="Hamid H."/>
            <person name="Hawkins E.S."/>
            <person name="Hirani K."/>
            <person name="Hogues M.E."/>
            <person name="Hollins B."/>
            <person name="Hsiao C.-H."/>
            <person name="Jabil R."/>
            <person name="James M.L."/>
            <person name="Jhangiani S.N."/>
            <person name="Johnson B."/>
            <person name="Johnson Q."/>
            <person name="Joshi V."/>
            <person name="Kalu J.B."/>
            <person name="Kam C."/>
            <person name="Kashfia A."/>
            <person name="Keebler J."/>
            <person name="Kisamo H."/>
            <person name="Kovar C.L."/>
            <person name="Lago L.A."/>
            <person name="Lai C.-Y."/>
            <person name="Laidlaw J."/>
            <person name="Lara F."/>
            <person name="Le T.-K."/>
            <person name="Lee S.L."/>
            <person name="Legall F.H."/>
            <person name="Lemon S.J."/>
            <person name="Lewis L.R."/>
            <person name="Li B."/>
            <person name="Liu Y."/>
            <person name="Liu Y.-S."/>
            <person name="Lopez J."/>
            <person name="Lozado R.J."/>
            <person name="Lu J."/>
            <person name="Madu R.C."/>
            <person name="Maheshwari M."/>
            <person name="Maheshwari R."/>
            <person name="Malloy K."/>
            <person name="Martinez E."/>
            <person name="Mathew T."/>
            <person name="Mercado I.C."/>
            <person name="Mercado C."/>
            <person name="Meyer B."/>
            <person name="Montgomery K."/>
            <person name="Morgan M.B."/>
            <person name="Munidasa M."/>
            <person name="Nazareth L.V."/>
            <person name="Nelson J."/>
            <person name="Ng B.M."/>
            <person name="Nguyen N.B."/>
            <person name="Nguyen P.Q."/>
            <person name="Nguyen T."/>
            <person name="Obregon M."/>
            <person name="Okwuonu G.O."/>
            <person name="Onwere C.G."/>
            <person name="Orozco G."/>
            <person name="Parra A."/>
            <person name="Patel S."/>
            <person name="Patil S."/>
            <person name="Perez A."/>
            <person name="Perez Y."/>
            <person name="Pham C."/>
            <person name="Primus E.L."/>
            <person name="Pu L.-L."/>
            <person name="Puazo M."/>
            <person name="Qin X."/>
            <person name="Quiroz J.B."/>
            <person name="Reese J."/>
            <person name="Richards S."/>
            <person name="Rives C.M."/>
            <person name="Robberts R."/>
            <person name="Ruiz S.J."/>
            <person name="Ruiz M.J."/>
            <person name="Santibanez J."/>
            <person name="Schneider B.W."/>
            <person name="Sisson I."/>
            <person name="Smith M."/>
            <person name="Sodergren E."/>
            <person name="Song X.-Z."/>
            <person name="Song B.B."/>
            <person name="Summersgill H."/>
            <person name="Thelus R."/>
            <person name="Thornton R.D."/>
            <person name="Trejos Z.Y."/>
            <person name="Usmani K."/>
            <person name="Vattathil S."/>
            <person name="Villasana D."/>
            <person name="Walker D.L."/>
            <person name="Wang S."/>
            <person name="Wang K."/>
            <person name="White C.S."/>
            <person name="Williams A.C."/>
            <person name="Williamson J."/>
            <person name="Wilson K."/>
            <person name="Woghiren I.O."/>
            <person name="Woodworth J.R."/>
            <person name="Worley K.C."/>
            <person name="Wright R.A."/>
            <person name="Wu W."/>
            <person name="Young L."/>
            <person name="Zhang L."/>
            <person name="Zhang J."/>
            <person name="Zhu Y."/>
            <person name="Muzny D.M."/>
            <person name="Weinstock G."/>
            <person name="Gibbs R.A."/>
        </authorList>
    </citation>
    <scope>NUCLEOTIDE SEQUENCE [LARGE SCALE GENOMIC DNA]</scope>
    <source>
        <strain evidence="3">LSR1</strain>
    </source>
</reference>
<proteinExistence type="predicted"/>
<evidence type="ECO:0008006" key="4">
    <source>
        <dbReference type="Google" id="ProtNLM"/>
    </source>
</evidence>
<sequence>MFKTAIANKIEKINIMPSTDSETTEQSNGETHDFFNFDPLVSTESNAQQSRRSATSEAKIQVVQFFNNCSQELSILQQYPPIKEICLRFNTQLPSSAAIERLFSYATIVI</sequence>
<reference evidence="2" key="2">
    <citation type="submission" date="2022-06" db="UniProtKB">
        <authorList>
            <consortium name="EnsemblMetazoa"/>
        </authorList>
    </citation>
    <scope>IDENTIFICATION</scope>
</reference>
<evidence type="ECO:0000313" key="3">
    <source>
        <dbReference type="Proteomes" id="UP000007819"/>
    </source>
</evidence>
<evidence type="ECO:0000256" key="1">
    <source>
        <dbReference type="SAM" id="MobiDB-lite"/>
    </source>
</evidence>
<dbReference type="GeneID" id="107883501"/>
<dbReference type="Proteomes" id="UP000007819">
    <property type="component" value="Chromosome A1"/>
</dbReference>
<dbReference type="KEGG" id="api:107883501"/>
<feature type="region of interest" description="Disordered" evidence="1">
    <location>
        <begin position="16"/>
        <end position="37"/>
    </location>
</feature>
<dbReference type="OrthoDB" id="6587994at2759"/>
<organism evidence="2 3">
    <name type="scientific">Acyrthosiphon pisum</name>
    <name type="common">Pea aphid</name>
    <dbReference type="NCBI Taxonomy" id="7029"/>
    <lineage>
        <taxon>Eukaryota</taxon>
        <taxon>Metazoa</taxon>
        <taxon>Ecdysozoa</taxon>
        <taxon>Arthropoda</taxon>
        <taxon>Hexapoda</taxon>
        <taxon>Insecta</taxon>
        <taxon>Pterygota</taxon>
        <taxon>Neoptera</taxon>
        <taxon>Paraneoptera</taxon>
        <taxon>Hemiptera</taxon>
        <taxon>Sternorrhyncha</taxon>
        <taxon>Aphidomorpha</taxon>
        <taxon>Aphidoidea</taxon>
        <taxon>Aphididae</taxon>
        <taxon>Macrosiphini</taxon>
        <taxon>Acyrthosiphon</taxon>
    </lineage>
</organism>
<accession>A0A8R2H7B7</accession>
<protein>
    <recommendedName>
        <fullName evidence="4">HAT C-terminal dimerisation domain-containing protein</fullName>
    </recommendedName>
</protein>
<feature type="compositionally biased region" description="Polar residues" evidence="1">
    <location>
        <begin position="16"/>
        <end position="29"/>
    </location>
</feature>